<dbReference type="InterPro" id="IPR050483">
    <property type="entry name" value="CoA-transferase_III_domain"/>
</dbReference>
<accession>A0A1Y3PBA8</accession>
<dbReference type="InterPro" id="IPR023606">
    <property type="entry name" value="CoA-Trfase_III_dom_1_sf"/>
</dbReference>
<dbReference type="OrthoDB" id="9058532at2"/>
<comment type="caution">
    <text evidence="2">The sequence shown here is derived from an EMBL/GenBank/DDBJ whole genome shotgun (WGS) entry which is preliminary data.</text>
</comment>
<dbReference type="PANTHER" id="PTHR48207">
    <property type="entry name" value="SUCCINATE--HYDROXYMETHYLGLUTARATE COA-TRANSFERASE"/>
    <property type="match status" value="1"/>
</dbReference>
<dbReference type="Pfam" id="PF02515">
    <property type="entry name" value="CoA_transf_3"/>
    <property type="match status" value="1"/>
</dbReference>
<dbReference type="Gene3D" id="3.40.50.10540">
    <property type="entry name" value="Crotonobetainyl-coa:carnitine coa-transferase, domain 1"/>
    <property type="match status" value="1"/>
</dbReference>
<proteinExistence type="predicted"/>
<keyword evidence="1" id="KW-0808">Transferase</keyword>
<dbReference type="EMBL" id="LOHF01000001">
    <property type="protein sequence ID" value="OUM75841.1"/>
    <property type="molecule type" value="Genomic_DNA"/>
</dbReference>
<organism evidence="2 3">
    <name type="scientific">Pseudomonas caspiana</name>
    <dbReference type="NCBI Taxonomy" id="1451454"/>
    <lineage>
        <taxon>Bacteria</taxon>
        <taxon>Pseudomonadati</taxon>
        <taxon>Pseudomonadota</taxon>
        <taxon>Gammaproteobacteria</taxon>
        <taxon>Pseudomonadales</taxon>
        <taxon>Pseudomonadaceae</taxon>
        <taxon>Pseudomonas</taxon>
    </lineage>
</organism>
<evidence type="ECO:0000313" key="2">
    <source>
        <dbReference type="EMBL" id="OUM75841.1"/>
    </source>
</evidence>
<dbReference type="InterPro" id="IPR003673">
    <property type="entry name" value="CoA-Trfase_fam_III"/>
</dbReference>
<gene>
    <name evidence="2" type="ORF">AUC60_01690</name>
</gene>
<evidence type="ECO:0000313" key="3">
    <source>
        <dbReference type="Proteomes" id="UP000195440"/>
    </source>
</evidence>
<keyword evidence="3" id="KW-1185">Reference proteome</keyword>
<dbReference type="GO" id="GO:0008410">
    <property type="term" value="F:CoA-transferase activity"/>
    <property type="evidence" value="ECO:0007669"/>
    <property type="project" value="TreeGrafter"/>
</dbReference>
<dbReference type="RefSeq" id="WP_087264348.1">
    <property type="nucleotide sequence ID" value="NZ_JBJGBV010000001.1"/>
</dbReference>
<sequence length="391" mass="41991">MSLPLSGIKVVDLTRILSGPFCTMLLGDMGADVVKIEAPGEGDPIRGQGTIQNGLSTYFAGFNRNKRSVCLDLRTQDGLRQLNQLLSKADVLVENFRPGVLDKMGLSAERLEAINPKLIVASINGYGSTGPNSQRPAFDFIAQAMSGFMSLNGTASDSPLRTGIPISDLVAGLYCAFGIVNALRARDTTGKGQRVEAAMVDSLMSMFAWYASDFLATGDAPVRSGNDHPITAPYGLFPANDGAIAVAPSTEGVLQRFLKVIGASSLLDDPRFSTNQKRMEHRSELNALISVYTAQYSQAHWVTLLNDAGVPCGVVQPLSEAFQSPQTVHQQMVIDVPHGNHGTVKMLGFPVKLSATPCRIRYPAPSHGQHNAEVFDDWQLDYLPHTSGATS</sequence>
<dbReference type="Gene3D" id="3.30.1540.10">
    <property type="entry name" value="formyl-coa transferase, domain 3"/>
    <property type="match status" value="1"/>
</dbReference>
<reference evidence="2 3" key="1">
    <citation type="journal article" date="2017" name="Syst. Appl. Microbiol.">
        <title>Pseudomonas caspiana sp. nov., a citrus pathogen in the Pseudomonas syringae phylogenetic group.</title>
        <authorList>
            <person name="Busquets A."/>
            <person name="Gomila M."/>
            <person name="Beiki F."/>
            <person name="Mulet M."/>
            <person name="Rahimian H."/>
            <person name="Garcia-Valdes E."/>
            <person name="Lalucat J."/>
        </authorList>
    </citation>
    <scope>NUCLEOTIDE SEQUENCE [LARGE SCALE GENOMIC DNA]</scope>
    <source>
        <strain evidence="2 3">FBF102</strain>
    </source>
</reference>
<name>A0A1Y3PBA8_9PSED</name>
<protein>
    <submittedName>
        <fullName evidence="2">Carnitine dehydratase</fullName>
    </submittedName>
</protein>
<dbReference type="SUPFAM" id="SSF89796">
    <property type="entry name" value="CoA-transferase family III (CaiB/BaiF)"/>
    <property type="match status" value="1"/>
</dbReference>
<dbReference type="PANTHER" id="PTHR48207:SF3">
    <property type="entry name" value="SUCCINATE--HYDROXYMETHYLGLUTARATE COA-TRANSFERASE"/>
    <property type="match status" value="1"/>
</dbReference>
<dbReference type="AlphaFoldDB" id="A0A1Y3PBA8"/>
<dbReference type="Proteomes" id="UP000195440">
    <property type="component" value="Unassembled WGS sequence"/>
</dbReference>
<evidence type="ECO:0000256" key="1">
    <source>
        <dbReference type="ARBA" id="ARBA00022679"/>
    </source>
</evidence>
<dbReference type="InterPro" id="IPR044855">
    <property type="entry name" value="CoA-Trfase_III_dom3_sf"/>
</dbReference>